<evidence type="ECO:0000256" key="6">
    <source>
        <dbReference type="ARBA" id="ARBA00022694"/>
    </source>
</evidence>
<dbReference type="InterPro" id="IPR004417">
    <property type="entry name" value="TrmFO"/>
</dbReference>
<dbReference type="PANTHER" id="PTHR11806">
    <property type="entry name" value="GLUCOSE INHIBITED DIVISION PROTEIN A"/>
    <property type="match status" value="1"/>
</dbReference>
<dbReference type="InterPro" id="IPR040131">
    <property type="entry name" value="MnmG_N"/>
</dbReference>
<comment type="cofactor">
    <cofactor evidence="1 10">
        <name>FAD</name>
        <dbReference type="ChEBI" id="CHEBI:57692"/>
    </cofactor>
</comment>
<dbReference type="Proteomes" id="UP000238701">
    <property type="component" value="Unassembled WGS sequence"/>
</dbReference>
<dbReference type="SUPFAM" id="SSF51905">
    <property type="entry name" value="FAD/NAD(P)-binding domain"/>
    <property type="match status" value="1"/>
</dbReference>
<evidence type="ECO:0000256" key="8">
    <source>
        <dbReference type="ARBA" id="ARBA00022857"/>
    </source>
</evidence>
<dbReference type="HAMAP" id="MF_01037">
    <property type="entry name" value="TrmFO"/>
    <property type="match status" value="1"/>
</dbReference>
<keyword evidence="2 10" id="KW-0963">Cytoplasm</keyword>
<keyword evidence="7 10" id="KW-0274">FAD</keyword>
<comment type="function">
    <text evidence="10">Catalyzes the folate-dependent formation of 5-methyl-uridine at position 54 (M-5-U54) in all tRNAs.</text>
</comment>
<evidence type="ECO:0000256" key="1">
    <source>
        <dbReference type="ARBA" id="ARBA00001974"/>
    </source>
</evidence>
<evidence type="ECO:0000256" key="4">
    <source>
        <dbReference type="ARBA" id="ARBA00022630"/>
    </source>
</evidence>
<dbReference type="GO" id="GO:0047151">
    <property type="term" value="F:tRNA (uracil(54)-C5)-methyltransferase activity, 5,10-methylenetetrahydrofolate-dependent"/>
    <property type="evidence" value="ECO:0007669"/>
    <property type="project" value="UniProtKB-UniRule"/>
</dbReference>
<dbReference type="Pfam" id="PF01134">
    <property type="entry name" value="GIDA"/>
    <property type="match status" value="1"/>
</dbReference>
<keyword evidence="9 10" id="KW-0520">NAD</keyword>
<proteinExistence type="inferred from homology"/>
<evidence type="ECO:0000256" key="10">
    <source>
        <dbReference type="HAMAP-Rule" id="MF_01037"/>
    </source>
</evidence>
<dbReference type="EMBL" id="OMOD01000111">
    <property type="protein sequence ID" value="SPF38446.1"/>
    <property type="molecule type" value="Genomic_DNA"/>
</dbReference>
<gene>
    <name evidence="10 12" type="primary">trmFO</name>
    <name evidence="12" type="ORF">SBA1_20147</name>
</gene>
<evidence type="ECO:0000313" key="12">
    <source>
        <dbReference type="EMBL" id="SPF38446.1"/>
    </source>
</evidence>
<evidence type="ECO:0000256" key="3">
    <source>
        <dbReference type="ARBA" id="ARBA00022603"/>
    </source>
</evidence>
<evidence type="ECO:0000259" key="11">
    <source>
        <dbReference type="Pfam" id="PF01134"/>
    </source>
</evidence>
<dbReference type="OrthoDB" id="9803114at2"/>
<accession>A0A2U3KFP0</accession>
<comment type="subcellular location">
    <subcellularLocation>
        <location evidence="10">Cytoplasm</location>
    </subcellularLocation>
</comment>
<keyword evidence="8 10" id="KW-0521">NADP</keyword>
<dbReference type="NCBIfam" id="TIGR00137">
    <property type="entry name" value="gid_trmFO"/>
    <property type="match status" value="1"/>
</dbReference>
<dbReference type="InterPro" id="IPR002218">
    <property type="entry name" value="MnmG-rel"/>
</dbReference>
<evidence type="ECO:0000256" key="2">
    <source>
        <dbReference type="ARBA" id="ARBA00022490"/>
    </source>
</evidence>
<keyword evidence="5 10" id="KW-0808">Transferase</keyword>
<dbReference type="GO" id="GO:0050660">
    <property type="term" value="F:flavin adenine dinucleotide binding"/>
    <property type="evidence" value="ECO:0007669"/>
    <property type="project" value="UniProtKB-UniRule"/>
</dbReference>
<evidence type="ECO:0000313" key="13">
    <source>
        <dbReference type="Proteomes" id="UP000238701"/>
    </source>
</evidence>
<evidence type="ECO:0000256" key="7">
    <source>
        <dbReference type="ARBA" id="ARBA00022827"/>
    </source>
</evidence>
<sequence length="461" mass="50913">MTPIKIIGAGLAGSEAAWQCARRGVEVELFEMRPVRSTPAHQTGDFAELVCSNSLKSDSEFTAPWLLKEEMRRAGSLLMEIARECAVPAGHALAVDRIAFAARVTKAISRESRISVRREEVTTVDESGAVTIIAAGPLTSEALALEIARLSQPAVTSESTRAGEPAQGDPASPHLYFYDSISPIVEADSIDMARVYKAARYDKGSADYINCPMTEEEYGRFYDALIAAQSVEERDWEKLNYFEGCLPIEEIARRGRDTLRFGPMKPVGLKDPRTGKMPYAVVQLRQENLRADSYNLVGFQNHLKFGDQARVLRLIPGLENARFLRYGQIHRNTYINAPTLLEETLQMRAHPRVFFSGQICGVEGYVESIATGLLAGMHAAALVSGAEPVPAPRASAFGSLTHYVTHADPKNFQPANITFDLLPPLEKKVRDRKERHRLQCELALNEFGRWLGRVGAIAVKA</sequence>
<comment type="catalytic activity">
    <reaction evidence="10">
        <text>uridine(54) in tRNA + (6R)-5,10-methylene-5,6,7,8-tetrahydrofolate + NADPH + H(+) = 5-methyluridine(54) in tRNA + (6S)-5,6,7,8-tetrahydrofolate + NADP(+)</text>
        <dbReference type="Rhea" id="RHEA:62372"/>
        <dbReference type="Rhea" id="RHEA-COMP:10167"/>
        <dbReference type="Rhea" id="RHEA-COMP:10193"/>
        <dbReference type="ChEBI" id="CHEBI:15378"/>
        <dbReference type="ChEBI" id="CHEBI:15636"/>
        <dbReference type="ChEBI" id="CHEBI:57453"/>
        <dbReference type="ChEBI" id="CHEBI:57783"/>
        <dbReference type="ChEBI" id="CHEBI:58349"/>
        <dbReference type="ChEBI" id="CHEBI:65315"/>
        <dbReference type="ChEBI" id="CHEBI:74447"/>
        <dbReference type="EC" id="2.1.1.74"/>
    </reaction>
</comment>
<feature type="binding site" evidence="10">
    <location>
        <begin position="8"/>
        <end position="13"/>
    </location>
    <ligand>
        <name>FAD</name>
        <dbReference type="ChEBI" id="CHEBI:57692"/>
    </ligand>
</feature>
<comment type="similarity">
    <text evidence="10">Belongs to the MnmG family. TrmFO subfamily.</text>
</comment>
<organism evidence="12 13">
    <name type="scientific">Candidatus Sulfotelmatobacter kueseliae</name>
    <dbReference type="NCBI Taxonomy" id="2042962"/>
    <lineage>
        <taxon>Bacteria</taxon>
        <taxon>Pseudomonadati</taxon>
        <taxon>Acidobacteriota</taxon>
        <taxon>Terriglobia</taxon>
        <taxon>Terriglobales</taxon>
        <taxon>Candidatus Korobacteraceae</taxon>
        <taxon>Candidatus Sulfotelmatobacter</taxon>
    </lineage>
</organism>
<dbReference type="InterPro" id="IPR036188">
    <property type="entry name" value="FAD/NAD-bd_sf"/>
</dbReference>
<dbReference type="NCBIfam" id="NF003739">
    <property type="entry name" value="PRK05335.1"/>
    <property type="match status" value="1"/>
</dbReference>
<dbReference type="Gene3D" id="3.50.50.60">
    <property type="entry name" value="FAD/NAD(P)-binding domain"/>
    <property type="match status" value="2"/>
</dbReference>
<keyword evidence="3 10" id="KW-0489">Methyltransferase</keyword>
<evidence type="ECO:0000256" key="9">
    <source>
        <dbReference type="ARBA" id="ARBA00023027"/>
    </source>
</evidence>
<keyword evidence="4 10" id="KW-0285">Flavoprotein</keyword>
<reference evidence="13" key="1">
    <citation type="submission" date="2018-02" db="EMBL/GenBank/DDBJ databases">
        <authorList>
            <person name="Hausmann B."/>
        </authorList>
    </citation>
    <scope>NUCLEOTIDE SEQUENCE [LARGE SCALE GENOMIC DNA]</scope>
    <source>
        <strain evidence="13">Peat soil MAG SbA1</strain>
    </source>
</reference>
<dbReference type="GO" id="GO:0030488">
    <property type="term" value="P:tRNA methylation"/>
    <property type="evidence" value="ECO:0007669"/>
    <property type="project" value="TreeGrafter"/>
</dbReference>
<feature type="domain" description="MnmG N-terminal" evidence="11">
    <location>
        <begin position="4"/>
        <end position="385"/>
    </location>
</feature>
<comment type="catalytic activity">
    <reaction evidence="10">
        <text>uridine(54) in tRNA + (6R)-5,10-methylene-5,6,7,8-tetrahydrofolate + NADH + H(+) = 5-methyluridine(54) in tRNA + (6S)-5,6,7,8-tetrahydrofolate + NAD(+)</text>
        <dbReference type="Rhea" id="RHEA:16873"/>
        <dbReference type="Rhea" id="RHEA-COMP:10167"/>
        <dbReference type="Rhea" id="RHEA-COMP:10193"/>
        <dbReference type="ChEBI" id="CHEBI:15378"/>
        <dbReference type="ChEBI" id="CHEBI:15636"/>
        <dbReference type="ChEBI" id="CHEBI:57453"/>
        <dbReference type="ChEBI" id="CHEBI:57540"/>
        <dbReference type="ChEBI" id="CHEBI:57945"/>
        <dbReference type="ChEBI" id="CHEBI:65315"/>
        <dbReference type="ChEBI" id="CHEBI:74447"/>
        <dbReference type="EC" id="2.1.1.74"/>
    </reaction>
</comment>
<dbReference type="GO" id="GO:0005829">
    <property type="term" value="C:cytosol"/>
    <property type="evidence" value="ECO:0007669"/>
    <property type="project" value="TreeGrafter"/>
</dbReference>
<protein>
    <recommendedName>
        <fullName evidence="10">Methylenetetrahydrofolate--tRNA-(uracil-5-)-methyltransferase TrmFO</fullName>
        <ecNumber evidence="10">2.1.1.74</ecNumber>
    </recommendedName>
    <alternativeName>
        <fullName evidence="10">Folate-dependent tRNA (uracil-5-)-methyltransferase</fullName>
    </alternativeName>
    <alternativeName>
        <fullName evidence="10">Folate-dependent tRNA(M-5-U54)-methyltransferase</fullName>
    </alternativeName>
</protein>
<dbReference type="AlphaFoldDB" id="A0A2U3KFP0"/>
<dbReference type="EC" id="2.1.1.74" evidence="10"/>
<evidence type="ECO:0000256" key="5">
    <source>
        <dbReference type="ARBA" id="ARBA00022679"/>
    </source>
</evidence>
<dbReference type="GO" id="GO:0002098">
    <property type="term" value="P:tRNA wobble uridine modification"/>
    <property type="evidence" value="ECO:0007669"/>
    <property type="project" value="TreeGrafter"/>
</dbReference>
<keyword evidence="6 10" id="KW-0819">tRNA processing</keyword>
<name>A0A2U3KFP0_9BACT</name>
<dbReference type="PANTHER" id="PTHR11806:SF2">
    <property type="entry name" value="METHYLENETETRAHYDROFOLATE--TRNA-(URACIL-5-)-METHYLTRANSFERASE TRMFO"/>
    <property type="match status" value="1"/>
</dbReference>